<dbReference type="RefSeq" id="WP_074370321.1">
    <property type="nucleotide sequence ID" value="NZ_FMID01000046.1"/>
</dbReference>
<proteinExistence type="predicted"/>
<accession>A0A1M4MMC5</accession>
<reference evidence="1 2" key="1">
    <citation type="submission" date="2016-08" db="EMBL/GenBank/DDBJ databases">
        <authorList>
            <person name="Seilhamer J.J."/>
        </authorList>
    </citation>
    <scope>NUCLEOTIDE SEQUENCE [LARGE SCALE GENOMIC DNA]</scope>
    <source>
        <strain evidence="1">L21-II-0</strain>
    </source>
</reference>
<protein>
    <submittedName>
        <fullName evidence="1">Uncharacterized protein</fullName>
    </submittedName>
</protein>
<name>A0A1M4MMC5_9EURY</name>
<dbReference type="AlphaFoldDB" id="A0A1M4MMC5"/>
<gene>
    <name evidence="1" type="ORF">L21_2012</name>
</gene>
<evidence type="ECO:0000313" key="2">
    <source>
        <dbReference type="Proteomes" id="UP000184671"/>
    </source>
</evidence>
<dbReference type="OrthoDB" id="116300at2157"/>
<sequence>MPYRWNDGQDVDEAIVVVMNALDAGEDIPGWLLRTLQQAIGDPDPHLAHYFFVELTQHRPEALRYFTKPAF</sequence>
<organism evidence="1 2">
    <name type="scientific">Methanoculleus chikugoensis</name>
    <dbReference type="NCBI Taxonomy" id="118126"/>
    <lineage>
        <taxon>Archaea</taxon>
        <taxon>Methanobacteriati</taxon>
        <taxon>Methanobacteriota</taxon>
        <taxon>Stenosarchaea group</taxon>
        <taxon>Methanomicrobia</taxon>
        <taxon>Methanomicrobiales</taxon>
        <taxon>Methanomicrobiaceae</taxon>
        <taxon>Methanoculleus</taxon>
    </lineage>
</organism>
<evidence type="ECO:0000313" key="1">
    <source>
        <dbReference type="EMBL" id="SCL76091.1"/>
    </source>
</evidence>
<dbReference type="Proteomes" id="UP000184671">
    <property type="component" value="Unassembled WGS sequence"/>
</dbReference>
<dbReference type="EMBL" id="FMID01000046">
    <property type="protein sequence ID" value="SCL76091.1"/>
    <property type="molecule type" value="Genomic_DNA"/>
</dbReference>